<keyword evidence="2" id="KW-1185">Reference proteome</keyword>
<name>A0A7Z8Y2H6_9CAUL</name>
<comment type="caution">
    <text evidence="1">The sequence shown here is derived from an EMBL/GenBank/DDBJ whole genome shotgun (WGS) entry which is preliminary data.</text>
</comment>
<accession>A0A7Z8Y2H6</accession>
<gene>
    <name evidence="1" type="ORF">BREV_BREV_01283</name>
</gene>
<protein>
    <submittedName>
        <fullName evidence="1">Uncharacterized protein</fullName>
    </submittedName>
</protein>
<proteinExistence type="predicted"/>
<organism evidence="1 2">
    <name type="scientific">Brevundimonas mediterranea</name>
    <dbReference type="NCBI Taxonomy" id="74329"/>
    <lineage>
        <taxon>Bacteria</taxon>
        <taxon>Pseudomonadati</taxon>
        <taxon>Pseudomonadota</taxon>
        <taxon>Alphaproteobacteria</taxon>
        <taxon>Caulobacterales</taxon>
        <taxon>Caulobacteraceae</taxon>
        <taxon>Brevundimonas</taxon>
    </lineage>
</organism>
<evidence type="ECO:0000313" key="1">
    <source>
        <dbReference type="EMBL" id="VDC49499.1"/>
    </source>
</evidence>
<dbReference type="Proteomes" id="UP000289220">
    <property type="component" value="Unassembled WGS sequence"/>
</dbReference>
<dbReference type="AlphaFoldDB" id="A0A7Z8Y2H6"/>
<dbReference type="EMBL" id="UXHF01000019">
    <property type="protein sequence ID" value="VDC49499.1"/>
    <property type="molecule type" value="Genomic_DNA"/>
</dbReference>
<evidence type="ECO:0000313" key="2">
    <source>
        <dbReference type="Proteomes" id="UP000289220"/>
    </source>
</evidence>
<reference evidence="1 2" key="1">
    <citation type="submission" date="2018-11" db="EMBL/GenBank/DDBJ databases">
        <authorList>
            <person name="Peiro R."/>
            <person name="Begona"/>
            <person name="Cbmso G."/>
            <person name="Lopez M."/>
            <person name="Gonzalez S."/>
            <person name="Sacristan E."/>
            <person name="Castillo E."/>
        </authorList>
    </citation>
    <scope>NUCLEOTIDE SEQUENCE [LARGE SCALE GENOMIC DNA]</scope>
    <source>
        <strain evidence="1">Brev_genome</strain>
    </source>
</reference>
<sequence length="52" mass="5854">MDDDPLMRVQSADGRWMIDDDQLAFRWRCLLLALSAAILKGHAGCRSHVAQV</sequence>